<evidence type="ECO:0000256" key="1">
    <source>
        <dbReference type="ARBA" id="ARBA00005395"/>
    </source>
</evidence>
<evidence type="ECO:0000259" key="6">
    <source>
        <dbReference type="PROSITE" id="PS51186"/>
    </source>
</evidence>
<accession>A0A7X3G8X3</accession>
<dbReference type="CDD" id="cd04301">
    <property type="entry name" value="NAT_SF"/>
    <property type="match status" value="1"/>
</dbReference>
<evidence type="ECO:0000256" key="3">
    <source>
        <dbReference type="ARBA" id="ARBA00022679"/>
    </source>
</evidence>
<evidence type="ECO:0000313" key="11">
    <source>
        <dbReference type="Proteomes" id="UP000563349"/>
    </source>
</evidence>
<keyword evidence="3 7" id="KW-0808">Transferase</keyword>
<comment type="caution">
    <text evidence="7">The sequence shown here is derived from an EMBL/GenBank/DDBJ whole genome shotgun (WGS) entry which is preliminary data.</text>
</comment>
<dbReference type="NCBIfam" id="TIGR01575">
    <property type="entry name" value="rimI"/>
    <property type="match status" value="1"/>
</dbReference>
<dbReference type="PANTHER" id="PTHR43420">
    <property type="entry name" value="ACETYLTRANSFERASE"/>
    <property type="match status" value="1"/>
</dbReference>
<proteinExistence type="inferred from homology"/>
<dbReference type="Proteomes" id="UP000461595">
    <property type="component" value="Unassembled WGS sequence"/>
</dbReference>
<organism evidence="7 10">
    <name type="scientific">Streptococcus danieliae</name>
    <dbReference type="NCBI Taxonomy" id="747656"/>
    <lineage>
        <taxon>Bacteria</taxon>
        <taxon>Bacillati</taxon>
        <taxon>Bacillota</taxon>
        <taxon>Bacilli</taxon>
        <taxon>Lactobacillales</taxon>
        <taxon>Streptococcaceae</taxon>
        <taxon>Streptococcus</taxon>
    </lineage>
</organism>
<keyword evidence="7" id="KW-0687">Ribonucleoprotein</keyword>
<dbReference type="GO" id="GO:0005840">
    <property type="term" value="C:ribosome"/>
    <property type="evidence" value="ECO:0007669"/>
    <property type="project" value="UniProtKB-KW"/>
</dbReference>
<keyword evidence="2 5" id="KW-0963">Cytoplasm</keyword>
<evidence type="ECO:0000256" key="4">
    <source>
        <dbReference type="ARBA" id="ARBA00023315"/>
    </source>
</evidence>
<dbReference type="InterPro" id="IPR006464">
    <property type="entry name" value="AcTrfase_RimI/Ard1"/>
</dbReference>
<evidence type="ECO:0000256" key="2">
    <source>
        <dbReference type="ARBA" id="ARBA00022490"/>
    </source>
</evidence>
<dbReference type="EMBL" id="WSRS01000015">
    <property type="protein sequence ID" value="MVX58581.1"/>
    <property type="molecule type" value="Genomic_DNA"/>
</dbReference>
<evidence type="ECO:0000313" key="10">
    <source>
        <dbReference type="Proteomes" id="UP000461595"/>
    </source>
</evidence>
<keyword evidence="4" id="KW-0012">Acyltransferase</keyword>
<dbReference type="GO" id="GO:0008999">
    <property type="term" value="F:protein-N-terminal-alanine acetyltransferase activity"/>
    <property type="evidence" value="ECO:0007669"/>
    <property type="project" value="UniProtKB-EC"/>
</dbReference>
<comment type="function">
    <text evidence="5">Acetylates the N-terminal alanine of ribosomal protein bS18.</text>
</comment>
<evidence type="ECO:0000256" key="5">
    <source>
        <dbReference type="RuleBase" id="RU363094"/>
    </source>
</evidence>
<dbReference type="InterPro" id="IPR050680">
    <property type="entry name" value="YpeA/RimI_acetyltransf"/>
</dbReference>
<dbReference type="EMBL" id="JACBXX010000132">
    <property type="protein sequence ID" value="NYS96712.1"/>
    <property type="molecule type" value="Genomic_DNA"/>
</dbReference>
<comment type="subcellular location">
    <subcellularLocation>
        <location evidence="5">Cytoplasm</location>
    </subcellularLocation>
</comment>
<evidence type="ECO:0000313" key="12">
    <source>
        <dbReference type="Proteomes" id="UP000589521"/>
    </source>
</evidence>
<feature type="domain" description="N-acetyltransferase" evidence="6">
    <location>
        <begin position="1"/>
        <end position="136"/>
    </location>
</feature>
<dbReference type="GO" id="GO:0005737">
    <property type="term" value="C:cytoplasm"/>
    <property type="evidence" value="ECO:0007669"/>
    <property type="project" value="UniProtKB-SubCell"/>
</dbReference>
<evidence type="ECO:0000313" key="7">
    <source>
        <dbReference type="EMBL" id="MVX58581.1"/>
    </source>
</evidence>
<comment type="catalytic activity">
    <reaction evidence="5">
        <text>N-terminal L-alanyl-[ribosomal protein bS18] + acetyl-CoA = N-terminal N(alpha)-acetyl-L-alanyl-[ribosomal protein bS18] + CoA + H(+)</text>
        <dbReference type="Rhea" id="RHEA:43756"/>
        <dbReference type="Rhea" id="RHEA-COMP:10676"/>
        <dbReference type="Rhea" id="RHEA-COMP:10677"/>
        <dbReference type="ChEBI" id="CHEBI:15378"/>
        <dbReference type="ChEBI" id="CHEBI:57287"/>
        <dbReference type="ChEBI" id="CHEBI:57288"/>
        <dbReference type="ChEBI" id="CHEBI:64718"/>
        <dbReference type="ChEBI" id="CHEBI:83683"/>
        <dbReference type="EC" id="2.3.1.266"/>
    </reaction>
</comment>
<dbReference type="InterPro" id="IPR000182">
    <property type="entry name" value="GNAT_dom"/>
</dbReference>
<reference evidence="7 10" key="1">
    <citation type="submission" date="2019-12" db="EMBL/GenBank/DDBJ databases">
        <title>Microbes associate with the intestines of laboratory mice.</title>
        <authorList>
            <person name="Navarre W."/>
            <person name="Wong E."/>
        </authorList>
    </citation>
    <scope>NUCLEOTIDE SEQUENCE [LARGE SCALE GENOMIC DNA]</scope>
    <source>
        <strain evidence="7 10">NM51_B2-22</strain>
    </source>
</reference>
<dbReference type="InterPro" id="IPR016181">
    <property type="entry name" value="Acyl_CoA_acyltransferase"/>
</dbReference>
<keyword evidence="11" id="KW-1185">Reference proteome</keyword>
<dbReference type="SUPFAM" id="SSF55729">
    <property type="entry name" value="Acyl-CoA N-acyltransferases (Nat)"/>
    <property type="match status" value="1"/>
</dbReference>
<sequence>MSPLTSQEVYSFLSQVYPSGSPWTEAMIARDLEREDTHFWTVYQGAVLAALCVVQDLAGEQEILQLGVLPAYRGQGLARDLLLSLPGGEPYFLEVRESNQAARRLYESIGFVELGRRPNYYQNPKEDAVLMKGDLHGREDHSGL</sequence>
<evidence type="ECO:0000313" key="8">
    <source>
        <dbReference type="EMBL" id="NYS49592.1"/>
    </source>
</evidence>
<dbReference type="Pfam" id="PF00583">
    <property type="entry name" value="Acetyltransf_1"/>
    <property type="match status" value="1"/>
</dbReference>
<name>A0A7X3G8X3_9STRE</name>
<keyword evidence="7" id="KW-0689">Ribosomal protein</keyword>
<dbReference type="OrthoDB" id="9794566at2"/>
<dbReference type="Proteomes" id="UP000589521">
    <property type="component" value="Unassembled WGS sequence"/>
</dbReference>
<comment type="similarity">
    <text evidence="1 5">Belongs to the acetyltransferase family. RimI subfamily.</text>
</comment>
<dbReference type="RefSeq" id="WP_160332400.1">
    <property type="nucleotide sequence ID" value="NZ_CATKDJ010000091.1"/>
</dbReference>
<gene>
    <name evidence="7" type="primary">rimI</name>
    <name evidence="7" type="ORF">E5983_02805</name>
    <name evidence="8" type="ORF">HZY93_06415</name>
    <name evidence="9" type="ORF">HZY94_05910</name>
</gene>
<dbReference type="PANTHER" id="PTHR43420:SF44">
    <property type="entry name" value="ACETYLTRANSFERASE YPEA"/>
    <property type="match status" value="1"/>
</dbReference>
<dbReference type="PROSITE" id="PS51186">
    <property type="entry name" value="GNAT"/>
    <property type="match status" value="1"/>
</dbReference>
<reference evidence="11 12" key="2">
    <citation type="submission" date="2020-07" db="EMBL/GenBank/DDBJ databases">
        <title>MOT database genomes.</title>
        <authorList>
            <person name="Joseph S."/>
            <person name="Aduse-Opoku J."/>
            <person name="Hashim A."/>
            <person name="Wade W."/>
            <person name="Curtis M."/>
        </authorList>
    </citation>
    <scope>NUCLEOTIDE SEQUENCE [LARGE SCALE GENOMIC DNA]</scope>
    <source>
        <strain evidence="8 11">CCW311</strain>
        <strain evidence="9 12">STR</strain>
    </source>
</reference>
<dbReference type="EC" id="2.3.1.266" evidence="5"/>
<dbReference type="AlphaFoldDB" id="A0A7X3G8X3"/>
<dbReference type="Gene3D" id="3.40.630.30">
    <property type="match status" value="1"/>
</dbReference>
<dbReference type="EMBL" id="JACBYG010000082">
    <property type="protein sequence ID" value="NYS49592.1"/>
    <property type="molecule type" value="Genomic_DNA"/>
</dbReference>
<evidence type="ECO:0000313" key="9">
    <source>
        <dbReference type="EMBL" id="NYS96712.1"/>
    </source>
</evidence>
<dbReference type="Proteomes" id="UP000563349">
    <property type="component" value="Unassembled WGS sequence"/>
</dbReference>
<protein>
    <recommendedName>
        <fullName evidence="5">[Ribosomal protein bS18]-alanine N-acetyltransferase</fullName>
        <ecNumber evidence="5">2.3.1.266</ecNumber>
    </recommendedName>
</protein>